<comment type="caution">
    <text evidence="1">The sequence shown here is derived from an EMBL/GenBank/DDBJ whole genome shotgun (WGS) entry which is preliminary data.</text>
</comment>
<evidence type="ECO:0000313" key="1">
    <source>
        <dbReference type="EMBL" id="EHO15231.1"/>
    </source>
</evidence>
<evidence type="ECO:0000313" key="2">
    <source>
        <dbReference type="Proteomes" id="UP000004834"/>
    </source>
</evidence>
<name>A0AAV3F7Q6_9FLAO</name>
<gene>
    <name evidence="1" type="ORF">HMPREF9715_00419</name>
</gene>
<accession>A0AAV3F7Q6</accession>
<proteinExistence type="predicted"/>
<organism evidence="1 2">
    <name type="scientific">Myroides odoratimimus CIP 101113</name>
    <dbReference type="NCBI Taxonomy" id="883154"/>
    <lineage>
        <taxon>Bacteria</taxon>
        <taxon>Pseudomonadati</taxon>
        <taxon>Bacteroidota</taxon>
        <taxon>Flavobacteriia</taxon>
        <taxon>Flavobacteriales</taxon>
        <taxon>Flavobacteriaceae</taxon>
        <taxon>Myroides</taxon>
    </lineage>
</organism>
<dbReference type="Proteomes" id="UP000004834">
    <property type="component" value="Unassembled WGS sequence"/>
</dbReference>
<dbReference type="EMBL" id="AGEE01000003">
    <property type="protein sequence ID" value="EHO15231.1"/>
    <property type="molecule type" value="Genomic_DNA"/>
</dbReference>
<protein>
    <submittedName>
        <fullName evidence="1">Uncharacterized protein</fullName>
    </submittedName>
</protein>
<reference evidence="1 2" key="1">
    <citation type="submission" date="2011-11" db="EMBL/GenBank/DDBJ databases">
        <title>The Genome Sequence of Myroides odoratimimus CIP 101113.</title>
        <authorList>
            <person name="Earl A."/>
            <person name="Ward D."/>
            <person name="Feldgarden M."/>
            <person name="Gevers D."/>
            <person name="Huys G."/>
            <person name="Young S.K."/>
            <person name="Zeng Q."/>
            <person name="Gargeya S."/>
            <person name="Fitzgerald M."/>
            <person name="Haas B."/>
            <person name="Abouelleil A."/>
            <person name="Alvarado L."/>
            <person name="Arachchi H.M."/>
            <person name="Berlin A."/>
            <person name="Brown A."/>
            <person name="Chapman S.B."/>
            <person name="Chen Z."/>
            <person name="Dunbar C."/>
            <person name="Freedman E."/>
            <person name="Gearin G."/>
            <person name="Goldberg J."/>
            <person name="Griggs A."/>
            <person name="Gujja S."/>
            <person name="Heiman D."/>
            <person name="Howarth C."/>
            <person name="Larson L."/>
            <person name="Lui A."/>
            <person name="MacDonald P.J.P."/>
            <person name="Montmayeur A."/>
            <person name="Murphy C."/>
            <person name="Neiman D."/>
            <person name="Pearson M."/>
            <person name="Priest M."/>
            <person name="Roberts A."/>
            <person name="Saif S."/>
            <person name="Shea T."/>
            <person name="Shenoy N."/>
            <person name="Sisk P."/>
            <person name="Stolte C."/>
            <person name="Sykes S."/>
            <person name="Wortman J."/>
            <person name="Nusbaum C."/>
            <person name="Birren B."/>
        </authorList>
    </citation>
    <scope>NUCLEOTIDE SEQUENCE [LARGE SCALE GENOMIC DNA]</scope>
    <source>
        <strain evidence="1 2">CIP 101113</strain>
    </source>
</reference>
<sequence>MIIIVLNGSIKWDTIAVHSFQLPVYRFSRLDEPWVKRMIIRLYIDILCVRNAEGKNCSLSTKSTISIQDNDFLVYRFYNLDEPWMIRIIIRLYIGILCVLNAEGKNCSLFSKPTTIYYVCTMPKAKNCSLSTVHR</sequence>
<dbReference type="AlphaFoldDB" id="A0AAV3F7Q6"/>